<gene>
    <name evidence="1" type="ORF">B9T62_06505</name>
</gene>
<accession>A0A2Z2KC47</accession>
<dbReference type="Proteomes" id="UP000249890">
    <property type="component" value="Chromosome"/>
</dbReference>
<dbReference type="KEGG" id="pdh:B9T62_06505"/>
<name>A0A2Z2KC47_9BACL</name>
<proteinExistence type="predicted"/>
<dbReference type="AlphaFoldDB" id="A0A2Z2KC47"/>
<evidence type="ECO:0000313" key="1">
    <source>
        <dbReference type="EMBL" id="ASA20483.1"/>
    </source>
</evidence>
<organism evidence="1 2">
    <name type="scientific">Paenibacillus donghaensis</name>
    <dbReference type="NCBI Taxonomy" id="414771"/>
    <lineage>
        <taxon>Bacteria</taxon>
        <taxon>Bacillati</taxon>
        <taxon>Bacillota</taxon>
        <taxon>Bacilli</taxon>
        <taxon>Bacillales</taxon>
        <taxon>Paenibacillaceae</taxon>
        <taxon>Paenibacillus</taxon>
    </lineage>
</organism>
<dbReference type="EMBL" id="CP021780">
    <property type="protein sequence ID" value="ASA20483.1"/>
    <property type="molecule type" value="Genomic_DNA"/>
</dbReference>
<evidence type="ECO:0000313" key="2">
    <source>
        <dbReference type="Proteomes" id="UP000249890"/>
    </source>
</evidence>
<reference evidence="1 2" key="1">
    <citation type="submission" date="2017-06" db="EMBL/GenBank/DDBJ databases">
        <title>Complete genome sequence of Paenibacillus donghaensis KCTC 13049T isolated from East Sea sediment, South Korea.</title>
        <authorList>
            <person name="Jung B.K."/>
            <person name="Hong S.-J."/>
            <person name="Shin J.-H."/>
        </authorList>
    </citation>
    <scope>NUCLEOTIDE SEQUENCE [LARGE SCALE GENOMIC DNA]</scope>
    <source>
        <strain evidence="1 2">KCTC 13049</strain>
    </source>
</reference>
<sequence length="105" mass="11541">MKRGVSRREAYDGAGELVGGGHTACGKLVMTMDHTGRRELVIACASSKRALLGYAPHLRAGHSPNYPRIIKYYIDPNNRKSGSHGLENTVLDCRLLFNYTVPLAQ</sequence>
<keyword evidence="2" id="KW-1185">Reference proteome</keyword>
<protein>
    <submittedName>
        <fullName evidence="1">Uncharacterized protein</fullName>
    </submittedName>
</protein>